<keyword evidence="3" id="KW-0547">Nucleotide-binding</keyword>
<sequence>MCHNIPVNGAPFLECRGLRLILGGQPVLGGIDLAVPAGALVALVGASGAGKTSLLRLINRLLAPDAGQILIQGQDIMAQDAVAVRRGIGHAVQGGGLFPHWTVADNIGAVPWLLGWDRQRRQARALELMAMLELPAHLASRFPGELSGGQASRVGLARALAASPRLLLLDEPFGALDPETRDALADRLHALHRAQGLTTLIVTHDLADALLRADLMLVLDQGRIIASGPPTAIAANPHPAVQALLAAPLAQARALAGLTP</sequence>
<evidence type="ECO:0000313" key="7">
    <source>
        <dbReference type="Proteomes" id="UP000216991"/>
    </source>
</evidence>
<dbReference type="SMART" id="SM00382">
    <property type="entry name" value="AAA"/>
    <property type="match status" value="1"/>
</dbReference>
<dbReference type="PANTHER" id="PTHR43117:SF4">
    <property type="entry name" value="OSMOPROTECTANT IMPORT ATP-BINDING PROTEIN OSMV"/>
    <property type="match status" value="1"/>
</dbReference>
<dbReference type="InterPro" id="IPR003439">
    <property type="entry name" value="ABC_transporter-like_ATP-bd"/>
</dbReference>
<dbReference type="Proteomes" id="UP000216991">
    <property type="component" value="Unassembled WGS sequence"/>
</dbReference>
<keyword evidence="4 6" id="KW-0067">ATP-binding</keyword>
<dbReference type="InterPro" id="IPR003593">
    <property type="entry name" value="AAA+_ATPase"/>
</dbReference>
<dbReference type="PANTHER" id="PTHR43117">
    <property type="entry name" value="OSMOPROTECTANT IMPORT ATP-BINDING PROTEIN OSMV"/>
    <property type="match status" value="1"/>
</dbReference>
<dbReference type="GO" id="GO:0016887">
    <property type="term" value="F:ATP hydrolysis activity"/>
    <property type="evidence" value="ECO:0007669"/>
    <property type="project" value="InterPro"/>
</dbReference>
<dbReference type="Gene3D" id="3.40.50.300">
    <property type="entry name" value="P-loop containing nucleotide triphosphate hydrolases"/>
    <property type="match status" value="1"/>
</dbReference>
<dbReference type="AlphaFoldDB" id="A0A255YN13"/>
<evidence type="ECO:0000256" key="2">
    <source>
        <dbReference type="ARBA" id="ARBA00022448"/>
    </source>
</evidence>
<dbReference type="GO" id="GO:0005524">
    <property type="term" value="F:ATP binding"/>
    <property type="evidence" value="ECO:0007669"/>
    <property type="project" value="UniProtKB-KW"/>
</dbReference>
<dbReference type="PROSITE" id="PS50893">
    <property type="entry name" value="ABC_TRANSPORTER_2"/>
    <property type="match status" value="1"/>
</dbReference>
<reference evidence="6 7" key="1">
    <citation type="submission" date="2017-07" db="EMBL/GenBank/DDBJ databases">
        <title>Sandarakinorhabdus cyanobacteriorum sp. nov., a novel bacterium isolated from cyanobacterial aggregates in a eutrophic lake.</title>
        <authorList>
            <person name="Cai H."/>
        </authorList>
    </citation>
    <scope>NUCLEOTIDE SEQUENCE [LARGE SCALE GENOMIC DNA]</scope>
    <source>
        <strain evidence="6 7">TH057</strain>
    </source>
</reference>
<dbReference type="OrthoDB" id="9802264at2"/>
<gene>
    <name evidence="6" type="ORF">CHU93_07315</name>
</gene>
<evidence type="ECO:0000256" key="1">
    <source>
        <dbReference type="ARBA" id="ARBA00005417"/>
    </source>
</evidence>
<protein>
    <submittedName>
        <fullName evidence="6">ABC transporter ATP-binding protein</fullName>
    </submittedName>
</protein>
<evidence type="ECO:0000256" key="4">
    <source>
        <dbReference type="ARBA" id="ARBA00022840"/>
    </source>
</evidence>
<dbReference type="Pfam" id="PF00005">
    <property type="entry name" value="ABC_tran"/>
    <property type="match status" value="1"/>
</dbReference>
<comment type="caution">
    <text evidence="6">The sequence shown here is derived from an EMBL/GenBank/DDBJ whole genome shotgun (WGS) entry which is preliminary data.</text>
</comment>
<accession>A0A255YN13</accession>
<organism evidence="6 7">
    <name type="scientific">Sandarakinorhabdus cyanobacteriorum</name>
    <dbReference type="NCBI Taxonomy" id="1981098"/>
    <lineage>
        <taxon>Bacteria</taxon>
        <taxon>Pseudomonadati</taxon>
        <taxon>Pseudomonadota</taxon>
        <taxon>Alphaproteobacteria</taxon>
        <taxon>Sphingomonadales</taxon>
        <taxon>Sphingosinicellaceae</taxon>
        <taxon>Sandarakinorhabdus</taxon>
    </lineage>
</organism>
<evidence type="ECO:0000313" key="6">
    <source>
        <dbReference type="EMBL" id="OYQ30034.1"/>
    </source>
</evidence>
<dbReference type="PROSITE" id="PS00211">
    <property type="entry name" value="ABC_TRANSPORTER_1"/>
    <property type="match status" value="1"/>
</dbReference>
<dbReference type="InterPro" id="IPR017871">
    <property type="entry name" value="ABC_transporter-like_CS"/>
</dbReference>
<comment type="similarity">
    <text evidence="1">Belongs to the ABC transporter superfamily.</text>
</comment>
<keyword evidence="2" id="KW-0813">Transport</keyword>
<keyword evidence="7" id="KW-1185">Reference proteome</keyword>
<feature type="domain" description="ABC transporter" evidence="5">
    <location>
        <begin position="13"/>
        <end position="246"/>
    </location>
</feature>
<proteinExistence type="inferred from homology"/>
<evidence type="ECO:0000259" key="5">
    <source>
        <dbReference type="PROSITE" id="PS50893"/>
    </source>
</evidence>
<name>A0A255YN13_9SPHN</name>
<dbReference type="SUPFAM" id="SSF52540">
    <property type="entry name" value="P-loop containing nucleoside triphosphate hydrolases"/>
    <property type="match status" value="1"/>
</dbReference>
<evidence type="ECO:0000256" key="3">
    <source>
        <dbReference type="ARBA" id="ARBA00022741"/>
    </source>
</evidence>
<dbReference type="EMBL" id="NOXT01000103">
    <property type="protein sequence ID" value="OYQ30034.1"/>
    <property type="molecule type" value="Genomic_DNA"/>
</dbReference>
<dbReference type="InterPro" id="IPR027417">
    <property type="entry name" value="P-loop_NTPase"/>
</dbReference>